<keyword evidence="7" id="KW-0539">Nucleus</keyword>
<dbReference type="InterPro" id="IPR019310">
    <property type="entry name" value="Efg1"/>
</dbReference>
<dbReference type="GO" id="GO:0000462">
    <property type="term" value="P:maturation of SSU-rRNA from tricistronic rRNA transcript (SSU-rRNA, 5.8S rRNA, LSU-rRNA)"/>
    <property type="evidence" value="ECO:0007669"/>
    <property type="project" value="TreeGrafter"/>
</dbReference>
<feature type="region of interest" description="Disordered" evidence="8">
    <location>
        <begin position="1"/>
        <end position="50"/>
    </location>
</feature>
<reference evidence="9" key="1">
    <citation type="submission" date="2023-03" db="EMBL/GenBank/DDBJ databases">
        <title>Massive genome expansion in bonnet fungi (Mycena s.s.) driven by repeated elements and novel gene families across ecological guilds.</title>
        <authorList>
            <consortium name="Lawrence Berkeley National Laboratory"/>
            <person name="Harder C.B."/>
            <person name="Miyauchi S."/>
            <person name="Viragh M."/>
            <person name="Kuo A."/>
            <person name="Thoen E."/>
            <person name="Andreopoulos B."/>
            <person name="Lu D."/>
            <person name="Skrede I."/>
            <person name="Drula E."/>
            <person name="Henrissat B."/>
            <person name="Morin E."/>
            <person name="Kohler A."/>
            <person name="Barry K."/>
            <person name="LaButti K."/>
            <person name="Morin E."/>
            <person name="Salamov A."/>
            <person name="Lipzen A."/>
            <person name="Mereny Z."/>
            <person name="Hegedus B."/>
            <person name="Baldrian P."/>
            <person name="Stursova M."/>
            <person name="Weitz H."/>
            <person name="Taylor A."/>
            <person name="Grigoriev I.V."/>
            <person name="Nagy L.G."/>
            <person name="Martin F."/>
            <person name="Kauserud H."/>
        </authorList>
    </citation>
    <scope>NUCLEOTIDE SEQUENCE</scope>
    <source>
        <strain evidence="9">CBHHK002</strain>
    </source>
</reference>
<feature type="region of interest" description="Disordered" evidence="8">
    <location>
        <begin position="183"/>
        <end position="247"/>
    </location>
</feature>
<feature type="compositionally biased region" description="Polar residues" evidence="8">
    <location>
        <begin position="35"/>
        <end position="50"/>
    </location>
</feature>
<evidence type="ECO:0000256" key="5">
    <source>
        <dbReference type="ARBA" id="ARBA00022552"/>
    </source>
</evidence>
<evidence type="ECO:0000256" key="2">
    <source>
        <dbReference type="ARBA" id="ARBA00006916"/>
    </source>
</evidence>
<dbReference type="PANTHER" id="PTHR33911:SF1">
    <property type="entry name" value="RRNA-PROCESSING PROTEIN EFG1"/>
    <property type="match status" value="1"/>
</dbReference>
<evidence type="ECO:0000313" key="10">
    <source>
        <dbReference type="Proteomes" id="UP001218218"/>
    </source>
</evidence>
<proteinExistence type="inferred from homology"/>
<evidence type="ECO:0000256" key="8">
    <source>
        <dbReference type="SAM" id="MobiDB-lite"/>
    </source>
</evidence>
<keyword evidence="10" id="KW-1185">Reference proteome</keyword>
<comment type="subcellular location">
    <subcellularLocation>
        <location evidence="1">Nucleus</location>
        <location evidence="1">Nucleolus</location>
    </subcellularLocation>
</comment>
<dbReference type="PANTHER" id="PTHR33911">
    <property type="entry name" value="RRNA-PROCESSING PROTEIN EFG1"/>
    <property type="match status" value="1"/>
</dbReference>
<comment type="caution">
    <text evidence="9">The sequence shown here is derived from an EMBL/GenBank/DDBJ whole genome shotgun (WGS) entry which is preliminary data.</text>
</comment>
<dbReference type="GO" id="GO:0030688">
    <property type="term" value="C:preribosome, small subunit precursor"/>
    <property type="evidence" value="ECO:0007669"/>
    <property type="project" value="TreeGrafter"/>
</dbReference>
<keyword evidence="6" id="KW-0175">Coiled coil</keyword>
<accession>A0AAD7EUG2</accession>
<protein>
    <recommendedName>
        <fullName evidence="3">rRNA-processing protein EFG1</fullName>
    </recommendedName>
    <alternativeName>
        <fullName evidence="4">rRNA-processing protein efg1</fullName>
    </alternativeName>
</protein>
<evidence type="ECO:0000256" key="3">
    <source>
        <dbReference type="ARBA" id="ARBA00018689"/>
    </source>
</evidence>
<evidence type="ECO:0000256" key="6">
    <source>
        <dbReference type="ARBA" id="ARBA00023054"/>
    </source>
</evidence>
<dbReference type="InterPro" id="IPR050786">
    <property type="entry name" value="EFG1_rRNA-proc"/>
</dbReference>
<keyword evidence="5" id="KW-0698">rRNA processing</keyword>
<dbReference type="EMBL" id="JARIHO010000014">
    <property type="protein sequence ID" value="KAJ7350812.1"/>
    <property type="molecule type" value="Genomic_DNA"/>
</dbReference>
<dbReference type="AlphaFoldDB" id="A0AAD7EUG2"/>
<evidence type="ECO:0000256" key="4">
    <source>
        <dbReference type="ARBA" id="ARBA00019827"/>
    </source>
</evidence>
<dbReference type="Proteomes" id="UP001218218">
    <property type="component" value="Unassembled WGS sequence"/>
</dbReference>
<evidence type="ECO:0000256" key="1">
    <source>
        <dbReference type="ARBA" id="ARBA00004604"/>
    </source>
</evidence>
<evidence type="ECO:0000313" key="9">
    <source>
        <dbReference type="EMBL" id="KAJ7350812.1"/>
    </source>
</evidence>
<comment type="similarity">
    <text evidence="2">Belongs to the EFG1 family.</text>
</comment>
<dbReference type="Pfam" id="PF10153">
    <property type="entry name" value="Efg1"/>
    <property type="match status" value="1"/>
</dbReference>
<feature type="compositionally biased region" description="Basic and acidic residues" evidence="8">
    <location>
        <begin position="217"/>
        <end position="226"/>
    </location>
</feature>
<name>A0AAD7EUG2_9AGAR</name>
<evidence type="ECO:0000256" key="7">
    <source>
        <dbReference type="ARBA" id="ARBA00023242"/>
    </source>
</evidence>
<dbReference type="GO" id="GO:0005730">
    <property type="term" value="C:nucleolus"/>
    <property type="evidence" value="ECO:0007669"/>
    <property type="project" value="UniProtKB-SubCell"/>
</dbReference>
<gene>
    <name evidence="9" type="ORF">DFH08DRAFT_958431</name>
</gene>
<sequence>MGPTRTRQPRKEANESSSSVAGPSKPKPRRPKPAQESSGTSGVQKIKSSLRQTRRLLAKDNLAADVRVETERRLKALEADLEAAELGKKERTLAVRYHKVKFFERQKVVRKLNQTKKKISASDTPDLQSALQELRVDLNYILHYPKTKKYISLFPPELRAGETQEPTADAGREEVRTWIRSQMESGELSAEPELHLDSRGSGGTADWGGEKKKKKSKSDGTAKPEVEADPEDDFFEDDDEVEGSDDS</sequence>
<feature type="compositionally biased region" description="Acidic residues" evidence="8">
    <location>
        <begin position="227"/>
        <end position="247"/>
    </location>
</feature>
<organism evidence="9 10">
    <name type="scientific">Mycena albidolilacea</name>
    <dbReference type="NCBI Taxonomy" id="1033008"/>
    <lineage>
        <taxon>Eukaryota</taxon>
        <taxon>Fungi</taxon>
        <taxon>Dikarya</taxon>
        <taxon>Basidiomycota</taxon>
        <taxon>Agaricomycotina</taxon>
        <taxon>Agaricomycetes</taxon>
        <taxon>Agaricomycetidae</taxon>
        <taxon>Agaricales</taxon>
        <taxon>Marasmiineae</taxon>
        <taxon>Mycenaceae</taxon>
        <taxon>Mycena</taxon>
    </lineage>
</organism>